<name>A0A9D2QUE0_9FIRM</name>
<gene>
    <name evidence="2" type="ORF">H9914_06425</name>
</gene>
<dbReference type="InterPro" id="IPR046313">
    <property type="entry name" value="DUF6465"/>
</dbReference>
<feature type="compositionally biased region" description="Low complexity" evidence="1">
    <location>
        <begin position="1"/>
        <end position="43"/>
    </location>
</feature>
<evidence type="ECO:0000313" key="2">
    <source>
        <dbReference type="EMBL" id="HJD28610.1"/>
    </source>
</evidence>
<organism evidence="2 3">
    <name type="scientific">Candidatus Blautia avicola</name>
    <dbReference type="NCBI Taxonomy" id="2838483"/>
    <lineage>
        <taxon>Bacteria</taxon>
        <taxon>Bacillati</taxon>
        <taxon>Bacillota</taxon>
        <taxon>Clostridia</taxon>
        <taxon>Lachnospirales</taxon>
        <taxon>Lachnospiraceae</taxon>
        <taxon>Blautia</taxon>
    </lineage>
</organism>
<dbReference type="Proteomes" id="UP000823892">
    <property type="component" value="Unassembled WGS sequence"/>
</dbReference>
<sequence length="136" mass="14873">MSGKKTTAKTAEATKAAVKTTPVKTEVPKTETTAAKKAPAKKVTPVKKETTTVKKTVAVKKPAEKTEVKETVFLQFAGAEYNLDDVKANVKKAWMAETGKKESDIKDIQIYVKPEEHAAYYVVNGEFVEGGRKVEL</sequence>
<feature type="region of interest" description="Disordered" evidence="1">
    <location>
        <begin position="1"/>
        <end position="47"/>
    </location>
</feature>
<protein>
    <submittedName>
        <fullName evidence="2">Histone</fullName>
    </submittedName>
</protein>
<reference evidence="2" key="2">
    <citation type="submission" date="2021-04" db="EMBL/GenBank/DDBJ databases">
        <authorList>
            <person name="Gilroy R."/>
        </authorList>
    </citation>
    <scope>NUCLEOTIDE SEQUENCE</scope>
    <source>
        <strain evidence="2">ChiBcec6-4105</strain>
    </source>
</reference>
<dbReference type="Pfam" id="PF20069">
    <property type="entry name" value="DUF6465"/>
    <property type="match status" value="1"/>
</dbReference>
<dbReference type="EMBL" id="DWUY01000142">
    <property type="protein sequence ID" value="HJD28610.1"/>
    <property type="molecule type" value="Genomic_DNA"/>
</dbReference>
<accession>A0A9D2QUE0</accession>
<dbReference type="AlphaFoldDB" id="A0A9D2QUE0"/>
<reference evidence="2" key="1">
    <citation type="journal article" date="2021" name="PeerJ">
        <title>Extensive microbial diversity within the chicken gut microbiome revealed by metagenomics and culture.</title>
        <authorList>
            <person name="Gilroy R."/>
            <person name="Ravi A."/>
            <person name="Getino M."/>
            <person name="Pursley I."/>
            <person name="Horton D.L."/>
            <person name="Alikhan N.F."/>
            <person name="Baker D."/>
            <person name="Gharbi K."/>
            <person name="Hall N."/>
            <person name="Watson M."/>
            <person name="Adriaenssens E.M."/>
            <person name="Foster-Nyarko E."/>
            <person name="Jarju S."/>
            <person name="Secka A."/>
            <person name="Antonio M."/>
            <person name="Oren A."/>
            <person name="Chaudhuri R.R."/>
            <person name="La Ragione R."/>
            <person name="Hildebrand F."/>
            <person name="Pallen M.J."/>
        </authorList>
    </citation>
    <scope>NUCLEOTIDE SEQUENCE</scope>
    <source>
        <strain evidence="2">ChiBcec6-4105</strain>
    </source>
</reference>
<evidence type="ECO:0000256" key="1">
    <source>
        <dbReference type="SAM" id="MobiDB-lite"/>
    </source>
</evidence>
<evidence type="ECO:0000313" key="3">
    <source>
        <dbReference type="Proteomes" id="UP000823892"/>
    </source>
</evidence>
<comment type="caution">
    <text evidence="2">The sequence shown here is derived from an EMBL/GenBank/DDBJ whole genome shotgun (WGS) entry which is preliminary data.</text>
</comment>
<proteinExistence type="predicted"/>